<evidence type="ECO:0000256" key="1">
    <source>
        <dbReference type="SAM" id="MobiDB-lite"/>
    </source>
</evidence>
<accession>A0ABV7IUF8</accession>
<evidence type="ECO:0000313" key="2">
    <source>
        <dbReference type="EMBL" id="MFC3174368.1"/>
    </source>
</evidence>
<organism evidence="2 3">
    <name type="scientific">Novosphingobium bradum</name>
    <dbReference type="NCBI Taxonomy" id="1737444"/>
    <lineage>
        <taxon>Bacteria</taxon>
        <taxon>Pseudomonadati</taxon>
        <taxon>Pseudomonadota</taxon>
        <taxon>Alphaproteobacteria</taxon>
        <taxon>Sphingomonadales</taxon>
        <taxon>Sphingomonadaceae</taxon>
        <taxon>Novosphingobium</taxon>
    </lineage>
</organism>
<name>A0ABV7IUF8_9SPHN</name>
<feature type="compositionally biased region" description="Low complexity" evidence="1">
    <location>
        <begin position="9"/>
        <end position="22"/>
    </location>
</feature>
<sequence length="75" mass="7816">MSEFMLILPGAGTPPGSASPRPLVADDPQAIARNLESCLAALDRIEAGVSAAYLSMAIDQLRIQFNLARDGSGTD</sequence>
<dbReference type="RefSeq" id="WP_379509725.1">
    <property type="nucleotide sequence ID" value="NZ_JBHRTQ010000007.1"/>
</dbReference>
<protein>
    <submittedName>
        <fullName evidence="2">Uncharacterized protein</fullName>
    </submittedName>
</protein>
<keyword evidence="3" id="KW-1185">Reference proteome</keyword>
<reference evidence="3" key="1">
    <citation type="journal article" date="2019" name="Int. J. Syst. Evol. Microbiol.">
        <title>The Global Catalogue of Microorganisms (GCM) 10K type strain sequencing project: providing services to taxonomists for standard genome sequencing and annotation.</title>
        <authorList>
            <consortium name="The Broad Institute Genomics Platform"/>
            <consortium name="The Broad Institute Genome Sequencing Center for Infectious Disease"/>
            <person name="Wu L."/>
            <person name="Ma J."/>
        </authorList>
    </citation>
    <scope>NUCLEOTIDE SEQUENCE [LARGE SCALE GENOMIC DNA]</scope>
    <source>
        <strain evidence="3">KCTC 42984</strain>
    </source>
</reference>
<evidence type="ECO:0000313" key="3">
    <source>
        <dbReference type="Proteomes" id="UP001595604"/>
    </source>
</evidence>
<gene>
    <name evidence="2" type="ORF">ACFOD9_08895</name>
</gene>
<feature type="region of interest" description="Disordered" evidence="1">
    <location>
        <begin position="1"/>
        <end position="22"/>
    </location>
</feature>
<dbReference type="Proteomes" id="UP001595604">
    <property type="component" value="Unassembled WGS sequence"/>
</dbReference>
<proteinExistence type="predicted"/>
<dbReference type="EMBL" id="JBHRTQ010000007">
    <property type="protein sequence ID" value="MFC3174368.1"/>
    <property type="molecule type" value="Genomic_DNA"/>
</dbReference>
<comment type="caution">
    <text evidence="2">The sequence shown here is derived from an EMBL/GenBank/DDBJ whole genome shotgun (WGS) entry which is preliminary data.</text>
</comment>